<comment type="similarity">
    <text evidence="11">Belongs to the UPF0053 family. PaeA subfamily.</text>
</comment>
<dbReference type="GO" id="GO:0050660">
    <property type="term" value="F:flavin adenine dinucleotide binding"/>
    <property type="evidence" value="ECO:0007669"/>
    <property type="project" value="InterPro"/>
</dbReference>
<dbReference type="CDD" id="cd04590">
    <property type="entry name" value="CBS_pair_CorC_HlyC_assoc"/>
    <property type="match status" value="1"/>
</dbReference>
<keyword evidence="19" id="KW-1185">Reference proteome</keyword>
<dbReference type="Pfam" id="PF01595">
    <property type="entry name" value="CNNM"/>
    <property type="match status" value="1"/>
</dbReference>
<feature type="transmembrane region" description="Helical" evidence="15">
    <location>
        <begin position="102"/>
        <end position="123"/>
    </location>
</feature>
<feature type="transmembrane region" description="Helical" evidence="15">
    <location>
        <begin position="6"/>
        <end position="28"/>
    </location>
</feature>
<dbReference type="PANTHER" id="PTHR22777:SF16">
    <property type="entry name" value="POLYAMINE EXPORT PROTEIN"/>
    <property type="match status" value="1"/>
</dbReference>
<sequence>MDLTLKIFAIFLLILAAAYFAISEISLAGSRRVRLTQMAEAGDSRAQEVLNLQEKPGPFFSVIQIGINAVAILGGIVGEPAFKGIFNTLLEPILPQQYLDTTSFVCSFVVVTILFIIFADLIPKRIGMSKPEEISVRLIGSMQVLIRLLKPFVWVLTIISNSIMKMLGLPTQNKTRLTSEDIVATVDAGAAAGLIAPTEQAAIENVMDLESRLVPSAMTAREYVVYFTLDESYESITKKIAESPHNKFPVCDRDIDHVIGYVDAKDLLRRVIEGKTFSLKDQNCISSIPAVPDSLTLSEVLELFKNQRSDFAVVLNEYALTVGVITLNDIMSTVMGEFVLTPDEAQIVQRDDGSWLIDGATPIDDLERVFDFGPLPEDETYETVAGFMMYMLRKIPKLTDRFVYEGYRFEVIDVERHRIDQILVTKVDDKKEQTSASEDSEQEEQK</sequence>
<evidence type="ECO:0000256" key="11">
    <source>
        <dbReference type="ARBA" id="ARBA00038280"/>
    </source>
</evidence>
<gene>
    <name evidence="18" type="ORF">E5987_01150</name>
</gene>
<dbReference type="InterPro" id="IPR002550">
    <property type="entry name" value="CNNM"/>
</dbReference>
<evidence type="ECO:0000256" key="10">
    <source>
        <dbReference type="ARBA" id="ARBA00037177"/>
    </source>
</evidence>
<dbReference type="AlphaFoldDB" id="A0A6L6YEJ4"/>
<evidence type="ECO:0000313" key="18">
    <source>
        <dbReference type="EMBL" id="MVX55814.1"/>
    </source>
</evidence>
<evidence type="ECO:0000256" key="7">
    <source>
        <dbReference type="ARBA" id="ARBA00022989"/>
    </source>
</evidence>
<organism evidence="18 19">
    <name type="scientific">Parasutterella muris</name>
    <dbReference type="NCBI Taxonomy" id="2565572"/>
    <lineage>
        <taxon>Bacteria</taxon>
        <taxon>Pseudomonadati</taxon>
        <taxon>Pseudomonadota</taxon>
        <taxon>Betaproteobacteria</taxon>
        <taxon>Burkholderiales</taxon>
        <taxon>Sutterellaceae</taxon>
        <taxon>Parasutterella</taxon>
    </lineage>
</organism>
<dbReference type="Pfam" id="PF03471">
    <property type="entry name" value="CorC_HlyC"/>
    <property type="match status" value="1"/>
</dbReference>
<evidence type="ECO:0000256" key="15">
    <source>
        <dbReference type="SAM" id="Phobius"/>
    </source>
</evidence>
<dbReference type="PROSITE" id="PS51371">
    <property type="entry name" value="CBS"/>
    <property type="match status" value="2"/>
</dbReference>
<dbReference type="InterPro" id="IPR016169">
    <property type="entry name" value="FAD-bd_PCMH_sub2"/>
</dbReference>
<name>A0A6L6YEJ4_9BURK</name>
<keyword evidence="5 14" id="KW-0812">Transmembrane</keyword>
<evidence type="ECO:0000259" key="16">
    <source>
        <dbReference type="PROSITE" id="PS51371"/>
    </source>
</evidence>
<evidence type="ECO:0000256" key="2">
    <source>
        <dbReference type="ARBA" id="ARBA00022448"/>
    </source>
</evidence>
<dbReference type="SUPFAM" id="SSF54631">
    <property type="entry name" value="CBS-domain pair"/>
    <property type="match status" value="1"/>
</dbReference>
<keyword evidence="6" id="KW-0677">Repeat</keyword>
<comment type="function">
    <text evidence="10">Involved in cadaverine and putrescine tolerance in stationary phase. May facilitate the efflux of both cadaverine and putrescine from the cytoplasm, reducing potentially toxic levels under certain stress conditions.</text>
</comment>
<keyword evidence="4" id="KW-0997">Cell inner membrane</keyword>
<dbReference type="Proteomes" id="UP000472580">
    <property type="component" value="Unassembled WGS sequence"/>
</dbReference>
<dbReference type="InterPro" id="IPR036318">
    <property type="entry name" value="FAD-bd_PCMH-like_sf"/>
</dbReference>
<keyword evidence="3" id="KW-1003">Cell membrane</keyword>
<dbReference type="OrthoDB" id="9797674at2"/>
<comment type="subcellular location">
    <subcellularLocation>
        <location evidence="1">Cell inner membrane</location>
        <topology evidence="1">Multi-pass membrane protein</topology>
    </subcellularLocation>
</comment>
<feature type="domain" description="CNNM transmembrane" evidence="17">
    <location>
        <begin position="1"/>
        <end position="199"/>
    </location>
</feature>
<dbReference type="RefSeq" id="WP_160334245.1">
    <property type="nucleotide sequence ID" value="NZ_CALPCR010000015.1"/>
</dbReference>
<evidence type="ECO:0000313" key="19">
    <source>
        <dbReference type="Proteomes" id="UP000472580"/>
    </source>
</evidence>
<evidence type="ECO:0000256" key="3">
    <source>
        <dbReference type="ARBA" id="ARBA00022475"/>
    </source>
</evidence>
<evidence type="ECO:0000256" key="8">
    <source>
        <dbReference type="ARBA" id="ARBA00023122"/>
    </source>
</evidence>
<dbReference type="EMBL" id="WSRP01000002">
    <property type="protein sequence ID" value="MVX55814.1"/>
    <property type="molecule type" value="Genomic_DNA"/>
</dbReference>
<dbReference type="InterPro" id="IPR005170">
    <property type="entry name" value="Transptr-assoc_dom"/>
</dbReference>
<evidence type="ECO:0000256" key="4">
    <source>
        <dbReference type="ARBA" id="ARBA00022519"/>
    </source>
</evidence>
<evidence type="ECO:0000256" key="13">
    <source>
        <dbReference type="PROSITE-ProRule" id="PRU00703"/>
    </source>
</evidence>
<accession>A0A6L6YEJ4</accession>
<dbReference type="SMART" id="SM01091">
    <property type="entry name" value="CorC_HlyC"/>
    <property type="match status" value="1"/>
</dbReference>
<dbReference type="InterPro" id="IPR046342">
    <property type="entry name" value="CBS_dom_sf"/>
</dbReference>
<dbReference type="InterPro" id="IPR044751">
    <property type="entry name" value="Ion_transp-like_CBS"/>
</dbReference>
<evidence type="ECO:0000259" key="17">
    <source>
        <dbReference type="PROSITE" id="PS51846"/>
    </source>
</evidence>
<reference evidence="18 19" key="1">
    <citation type="submission" date="2019-12" db="EMBL/GenBank/DDBJ databases">
        <title>Microbes associate with the intestines of laboratory mice.</title>
        <authorList>
            <person name="Navarre W."/>
            <person name="Wong E."/>
        </authorList>
    </citation>
    <scope>NUCLEOTIDE SEQUENCE [LARGE SCALE GENOMIC DNA]</scope>
    <source>
        <strain evidence="18 19">NM82_D38</strain>
    </source>
</reference>
<dbReference type="PROSITE" id="PS51846">
    <property type="entry name" value="CNNM"/>
    <property type="match status" value="1"/>
</dbReference>
<dbReference type="GO" id="GO:0005886">
    <property type="term" value="C:plasma membrane"/>
    <property type="evidence" value="ECO:0007669"/>
    <property type="project" value="UniProtKB-SubCell"/>
</dbReference>
<evidence type="ECO:0000256" key="5">
    <source>
        <dbReference type="ARBA" id="ARBA00022692"/>
    </source>
</evidence>
<keyword evidence="2" id="KW-0813">Transport</keyword>
<feature type="domain" description="CBS" evidence="16">
    <location>
        <begin position="284"/>
        <end position="344"/>
    </location>
</feature>
<keyword evidence="7 14" id="KW-1133">Transmembrane helix</keyword>
<comment type="caution">
    <text evidence="18">The sequence shown here is derived from an EMBL/GenBank/DDBJ whole genome shotgun (WGS) entry which is preliminary data.</text>
</comment>
<evidence type="ECO:0000256" key="1">
    <source>
        <dbReference type="ARBA" id="ARBA00004429"/>
    </source>
</evidence>
<dbReference type="Pfam" id="PF00571">
    <property type="entry name" value="CBS"/>
    <property type="match status" value="2"/>
</dbReference>
<evidence type="ECO:0000256" key="9">
    <source>
        <dbReference type="ARBA" id="ARBA00023136"/>
    </source>
</evidence>
<proteinExistence type="inferred from homology"/>
<keyword evidence="9 14" id="KW-0472">Membrane</keyword>
<dbReference type="SMART" id="SM00116">
    <property type="entry name" value="CBS"/>
    <property type="match status" value="2"/>
</dbReference>
<keyword evidence="8 13" id="KW-0129">CBS domain</keyword>
<feature type="transmembrane region" description="Helical" evidence="15">
    <location>
        <begin position="59"/>
        <end position="82"/>
    </location>
</feature>
<evidence type="ECO:0000256" key="6">
    <source>
        <dbReference type="ARBA" id="ARBA00022737"/>
    </source>
</evidence>
<feature type="domain" description="CBS" evidence="16">
    <location>
        <begin position="218"/>
        <end position="277"/>
    </location>
</feature>
<dbReference type="PANTHER" id="PTHR22777">
    <property type="entry name" value="HEMOLYSIN-RELATED"/>
    <property type="match status" value="1"/>
</dbReference>
<protein>
    <recommendedName>
        <fullName evidence="12">Polyamine export protein</fullName>
    </recommendedName>
</protein>
<dbReference type="Gene3D" id="3.30.465.10">
    <property type="match status" value="1"/>
</dbReference>
<dbReference type="Gene3D" id="3.10.580.10">
    <property type="entry name" value="CBS-domain"/>
    <property type="match status" value="1"/>
</dbReference>
<dbReference type="SUPFAM" id="SSF56176">
    <property type="entry name" value="FAD-binding/transporter-associated domain-like"/>
    <property type="match status" value="1"/>
</dbReference>
<dbReference type="InterPro" id="IPR000644">
    <property type="entry name" value="CBS_dom"/>
</dbReference>
<evidence type="ECO:0000256" key="14">
    <source>
        <dbReference type="PROSITE-ProRule" id="PRU01193"/>
    </source>
</evidence>
<evidence type="ECO:0000256" key="12">
    <source>
        <dbReference type="ARBA" id="ARBA00039818"/>
    </source>
</evidence>